<dbReference type="Proteomes" id="UP001586593">
    <property type="component" value="Unassembled WGS sequence"/>
</dbReference>
<gene>
    <name evidence="1" type="ORF">VTK73DRAFT_4471</name>
</gene>
<protein>
    <submittedName>
        <fullName evidence="1">Uncharacterized protein</fullName>
    </submittedName>
</protein>
<keyword evidence="2" id="KW-1185">Reference proteome</keyword>
<name>A0ABR3V8H2_9PEZI</name>
<proteinExistence type="predicted"/>
<accession>A0ABR3V8H2</accession>
<organism evidence="1 2">
    <name type="scientific">Phialemonium thermophilum</name>
    <dbReference type="NCBI Taxonomy" id="223376"/>
    <lineage>
        <taxon>Eukaryota</taxon>
        <taxon>Fungi</taxon>
        <taxon>Dikarya</taxon>
        <taxon>Ascomycota</taxon>
        <taxon>Pezizomycotina</taxon>
        <taxon>Sordariomycetes</taxon>
        <taxon>Sordariomycetidae</taxon>
        <taxon>Cephalothecales</taxon>
        <taxon>Cephalothecaceae</taxon>
        <taxon>Phialemonium</taxon>
    </lineage>
</organism>
<comment type="caution">
    <text evidence="1">The sequence shown here is derived from an EMBL/GenBank/DDBJ whole genome shotgun (WGS) entry which is preliminary data.</text>
</comment>
<sequence>MRAVPQMLDGSTRGRATVGGIAVHKRQAKTGDGKRGVLVRQGLLLAYRRRRMRLAPGEAHPRRPSWAWSSGVRGRSCARTRESRAVPCSAGGCDGKILTHGPVARASLPTVRQALSCINTGAAKRSGEKERDQKRRSGCRSDACYPKVRLAGGNKESKVYGWRCCLEVGSPCSFSSCHQHGRYPPPSSHPTQLSSARLLSPDAEMYGAVHSRLLWL</sequence>
<evidence type="ECO:0000313" key="2">
    <source>
        <dbReference type="Proteomes" id="UP001586593"/>
    </source>
</evidence>
<reference evidence="1 2" key="1">
    <citation type="journal article" date="2024" name="Commun. Biol.">
        <title>Comparative genomic analysis of thermophilic fungi reveals convergent evolutionary adaptations and gene losses.</title>
        <authorList>
            <person name="Steindorff A.S."/>
            <person name="Aguilar-Pontes M.V."/>
            <person name="Robinson A.J."/>
            <person name="Andreopoulos B."/>
            <person name="LaButti K."/>
            <person name="Kuo A."/>
            <person name="Mondo S."/>
            <person name="Riley R."/>
            <person name="Otillar R."/>
            <person name="Haridas S."/>
            <person name="Lipzen A."/>
            <person name="Grimwood J."/>
            <person name="Schmutz J."/>
            <person name="Clum A."/>
            <person name="Reid I.D."/>
            <person name="Moisan M.C."/>
            <person name="Butler G."/>
            <person name="Nguyen T.T.M."/>
            <person name="Dewar K."/>
            <person name="Conant G."/>
            <person name="Drula E."/>
            <person name="Henrissat B."/>
            <person name="Hansel C."/>
            <person name="Singer S."/>
            <person name="Hutchinson M.I."/>
            <person name="de Vries R.P."/>
            <person name="Natvig D.O."/>
            <person name="Powell A.J."/>
            <person name="Tsang A."/>
            <person name="Grigoriev I.V."/>
        </authorList>
    </citation>
    <scope>NUCLEOTIDE SEQUENCE [LARGE SCALE GENOMIC DNA]</scope>
    <source>
        <strain evidence="1 2">ATCC 24622</strain>
    </source>
</reference>
<evidence type="ECO:0000313" key="1">
    <source>
        <dbReference type="EMBL" id="KAL1838063.1"/>
    </source>
</evidence>
<dbReference type="EMBL" id="JAZHXJ010002534">
    <property type="protein sequence ID" value="KAL1838063.1"/>
    <property type="molecule type" value="Genomic_DNA"/>
</dbReference>